<proteinExistence type="predicted"/>
<accession>A0A9W6TD61</accession>
<dbReference type="EMBL" id="BSXW01000036">
    <property type="protein sequence ID" value="GMF10272.1"/>
    <property type="molecule type" value="Genomic_DNA"/>
</dbReference>
<gene>
    <name evidence="2" type="ORF">Plil01_000109800</name>
</gene>
<evidence type="ECO:0000313" key="2">
    <source>
        <dbReference type="EMBL" id="GMF10272.1"/>
    </source>
</evidence>
<evidence type="ECO:0000256" key="1">
    <source>
        <dbReference type="SAM" id="MobiDB-lite"/>
    </source>
</evidence>
<name>A0A9W6TD61_9STRA</name>
<keyword evidence="3" id="KW-1185">Reference proteome</keyword>
<reference evidence="2" key="1">
    <citation type="submission" date="2023-04" db="EMBL/GenBank/DDBJ databases">
        <title>Phytophthora lilii NBRC 32176.</title>
        <authorList>
            <person name="Ichikawa N."/>
            <person name="Sato H."/>
            <person name="Tonouchi N."/>
        </authorList>
    </citation>
    <scope>NUCLEOTIDE SEQUENCE</scope>
    <source>
        <strain evidence="2">NBRC 32176</strain>
    </source>
</reference>
<feature type="region of interest" description="Disordered" evidence="1">
    <location>
        <begin position="63"/>
        <end position="86"/>
    </location>
</feature>
<organism evidence="2 3">
    <name type="scientific">Phytophthora lilii</name>
    <dbReference type="NCBI Taxonomy" id="2077276"/>
    <lineage>
        <taxon>Eukaryota</taxon>
        <taxon>Sar</taxon>
        <taxon>Stramenopiles</taxon>
        <taxon>Oomycota</taxon>
        <taxon>Peronosporomycetes</taxon>
        <taxon>Peronosporales</taxon>
        <taxon>Peronosporaceae</taxon>
        <taxon>Phytophthora</taxon>
    </lineage>
</organism>
<dbReference type="AlphaFoldDB" id="A0A9W6TD61"/>
<protein>
    <submittedName>
        <fullName evidence="2">Unnamed protein product</fullName>
    </submittedName>
</protein>
<evidence type="ECO:0000313" key="3">
    <source>
        <dbReference type="Proteomes" id="UP001165083"/>
    </source>
</evidence>
<feature type="compositionally biased region" description="Basic and acidic residues" evidence="1">
    <location>
        <begin position="1"/>
        <end position="12"/>
    </location>
</feature>
<dbReference type="Proteomes" id="UP001165083">
    <property type="component" value="Unassembled WGS sequence"/>
</dbReference>
<comment type="caution">
    <text evidence="2">The sequence shown here is derived from an EMBL/GenBank/DDBJ whole genome shotgun (WGS) entry which is preliminary data.</text>
</comment>
<feature type="region of interest" description="Disordered" evidence="1">
    <location>
        <begin position="1"/>
        <end position="25"/>
    </location>
</feature>
<sequence>MVEERRSERGYEPEPQEEGEAVKTRVQGLERKGQGCVWWCIPAYLRGKSDKIVIETRVNQDLPGQDQATRHKLRLDTQEPITAGVA</sequence>